<evidence type="ECO:0000313" key="3">
    <source>
        <dbReference type="Proteomes" id="UP000005824"/>
    </source>
</evidence>
<comment type="caution">
    <text evidence="2">The sequence shown here is derived from an EMBL/GenBank/DDBJ whole genome shotgun (WGS) entry which is preliminary data.</text>
</comment>
<proteinExistence type="predicted"/>
<feature type="compositionally biased region" description="Basic and acidic residues" evidence="1">
    <location>
        <begin position="219"/>
        <end position="248"/>
    </location>
</feature>
<dbReference type="EMBL" id="ABVL01000029">
    <property type="protein sequence ID" value="EDY16714.1"/>
    <property type="molecule type" value="Genomic_DNA"/>
</dbReference>
<feature type="region of interest" description="Disordered" evidence="1">
    <location>
        <begin position="1"/>
        <end position="48"/>
    </location>
</feature>
<name>B4DA87_9BACT</name>
<organism evidence="2 3">
    <name type="scientific">Chthoniobacter flavus Ellin428</name>
    <dbReference type="NCBI Taxonomy" id="497964"/>
    <lineage>
        <taxon>Bacteria</taxon>
        <taxon>Pseudomonadati</taxon>
        <taxon>Verrucomicrobiota</taxon>
        <taxon>Spartobacteria</taxon>
        <taxon>Chthoniobacterales</taxon>
        <taxon>Chthoniobacteraceae</taxon>
        <taxon>Chthoniobacter</taxon>
    </lineage>
</organism>
<gene>
    <name evidence="2" type="ORF">CfE428DRAFT_5827</name>
</gene>
<reference evidence="2 3" key="1">
    <citation type="journal article" date="2011" name="J. Bacteriol.">
        <title>Genome sequence of Chthoniobacter flavus Ellin428, an aerobic heterotrophic soil bacterium.</title>
        <authorList>
            <person name="Kant R."/>
            <person name="van Passel M.W."/>
            <person name="Palva A."/>
            <person name="Lucas S."/>
            <person name="Lapidus A."/>
            <person name="Glavina Del Rio T."/>
            <person name="Dalin E."/>
            <person name="Tice H."/>
            <person name="Bruce D."/>
            <person name="Goodwin L."/>
            <person name="Pitluck S."/>
            <person name="Larimer F.W."/>
            <person name="Land M.L."/>
            <person name="Hauser L."/>
            <person name="Sangwan P."/>
            <person name="de Vos W.M."/>
            <person name="Janssen P.H."/>
            <person name="Smidt H."/>
        </authorList>
    </citation>
    <scope>NUCLEOTIDE SEQUENCE [LARGE SCALE GENOMIC DNA]</scope>
    <source>
        <strain evidence="2 3">Ellin428</strain>
    </source>
</reference>
<dbReference type="AlphaFoldDB" id="B4DA87"/>
<dbReference type="InParanoid" id="B4DA87"/>
<dbReference type="Proteomes" id="UP000005824">
    <property type="component" value="Unassembled WGS sequence"/>
</dbReference>
<dbReference type="STRING" id="497964.CfE428DRAFT_5827"/>
<evidence type="ECO:0000313" key="2">
    <source>
        <dbReference type="EMBL" id="EDY16714.1"/>
    </source>
</evidence>
<feature type="compositionally biased region" description="Basic and acidic residues" evidence="1">
    <location>
        <begin position="195"/>
        <end position="211"/>
    </location>
</feature>
<feature type="region of interest" description="Disordered" evidence="1">
    <location>
        <begin position="191"/>
        <end position="255"/>
    </location>
</feature>
<feature type="compositionally biased region" description="Basic and acidic residues" evidence="1">
    <location>
        <begin position="35"/>
        <end position="48"/>
    </location>
</feature>
<dbReference type="RefSeq" id="WP_006983148.1">
    <property type="nucleotide sequence ID" value="NZ_ABVL01000029.1"/>
</dbReference>
<protein>
    <submittedName>
        <fullName evidence="2">Uncharacterized protein</fullName>
    </submittedName>
</protein>
<keyword evidence="3" id="KW-1185">Reference proteome</keyword>
<evidence type="ECO:0000256" key="1">
    <source>
        <dbReference type="SAM" id="MobiDB-lite"/>
    </source>
</evidence>
<accession>B4DA87</accession>
<sequence length="255" mass="28480">MIARSIHPIPEMPADDEGSLGDHSLPEVASRTRRVTNDPAREYAQRQGEVERLPDAVAALILCKKGWAKVERHQIKITLDGEELVFASRDSMVIAEKNGTGERVLWAVNRRAPELLHVLTKDGAYVESIPRKGEAQWFSHDAESRAAYADAQAQIQRDARRLRDLHTEDSAEAVRAAQANAATTERLVNTFPAPEAERSPSREGRFPEGERMAAAMAGAERRYTDGVENERQAQRREDQTLKLGEAMRDAVFSQD</sequence>